<name>A0A1E8GP95_9LACT</name>
<protein>
    <submittedName>
        <fullName evidence="2">DNA-binding protein</fullName>
    </submittedName>
</protein>
<dbReference type="Proteomes" id="UP000178622">
    <property type="component" value="Unassembled WGS sequence"/>
</dbReference>
<feature type="domain" description="YlxR" evidence="1">
    <location>
        <begin position="9"/>
        <end position="82"/>
    </location>
</feature>
<dbReference type="PANTHER" id="PTHR34215:SF1">
    <property type="entry name" value="YLXR DOMAIN-CONTAINING PROTEIN"/>
    <property type="match status" value="1"/>
</dbReference>
<keyword evidence="3" id="KW-1185">Reference proteome</keyword>
<organism evidence="2 3">
    <name type="scientific">Floricoccus tropicus</name>
    <dbReference type="NCBI Taxonomy" id="1859473"/>
    <lineage>
        <taxon>Bacteria</taxon>
        <taxon>Bacillati</taxon>
        <taxon>Bacillota</taxon>
        <taxon>Bacilli</taxon>
        <taxon>Lactobacillales</taxon>
        <taxon>Streptococcaceae</taxon>
        <taxon>Floricoccus</taxon>
    </lineage>
</organism>
<evidence type="ECO:0000259" key="1">
    <source>
        <dbReference type="Pfam" id="PF04296"/>
    </source>
</evidence>
<dbReference type="InterPro" id="IPR037465">
    <property type="entry name" value="YlxR"/>
</dbReference>
<dbReference type="OrthoDB" id="9813251at2"/>
<dbReference type="EMBL" id="MKIR01000004">
    <property type="protein sequence ID" value="OFI50055.1"/>
    <property type="molecule type" value="Genomic_DNA"/>
</dbReference>
<reference evidence="3" key="1">
    <citation type="submission" date="2016-09" db="EMBL/GenBank/DDBJ databases">
        <title>Draft genome sequence of a novel species of the family Streptococcaceae isolated from flowers.</title>
        <authorList>
            <person name="Chuah L.-O."/>
            <person name="Yap K.-P."/>
            <person name="Thong K.L."/>
            <person name="Liong M.T."/>
            <person name="Ahmad R."/>
            <person name="Rusul G."/>
        </authorList>
    </citation>
    <scope>NUCLEOTIDE SEQUENCE [LARGE SCALE GENOMIC DNA]</scope>
    <source>
        <strain evidence="3">DF1</strain>
    </source>
</reference>
<gene>
    <name evidence="2" type="ORF">BG261_10455</name>
</gene>
<dbReference type="RefSeq" id="WP_070788206.1">
    <property type="nucleotide sequence ID" value="NZ_MKIR01000004.1"/>
</dbReference>
<evidence type="ECO:0000313" key="3">
    <source>
        <dbReference type="Proteomes" id="UP000178622"/>
    </source>
</evidence>
<dbReference type="Gene3D" id="3.30.1230.10">
    <property type="entry name" value="YlxR-like"/>
    <property type="match status" value="1"/>
</dbReference>
<dbReference type="NCBIfam" id="NF047356">
    <property type="entry name" value="RNA_bind_RnpM"/>
    <property type="match status" value="1"/>
</dbReference>
<dbReference type="InterPro" id="IPR007393">
    <property type="entry name" value="YlxR_dom"/>
</dbReference>
<accession>A0A1E8GP95</accession>
<keyword evidence="2" id="KW-0238">DNA-binding</keyword>
<dbReference type="AlphaFoldDB" id="A0A1E8GP95"/>
<evidence type="ECO:0000313" key="2">
    <source>
        <dbReference type="EMBL" id="OFI50055.1"/>
    </source>
</evidence>
<dbReference type="SUPFAM" id="SSF64376">
    <property type="entry name" value="YlxR-like"/>
    <property type="match status" value="1"/>
</dbReference>
<dbReference type="PANTHER" id="PTHR34215">
    <property type="entry name" value="BLL0784 PROTEIN"/>
    <property type="match status" value="1"/>
</dbReference>
<proteinExistence type="predicted"/>
<dbReference type="STRING" id="1859473.BG261_10455"/>
<dbReference type="CDD" id="cd00279">
    <property type="entry name" value="YlxR"/>
    <property type="match status" value="1"/>
</dbReference>
<dbReference type="GO" id="GO:0003677">
    <property type="term" value="F:DNA binding"/>
    <property type="evidence" value="ECO:0007669"/>
    <property type="project" value="UniProtKB-KW"/>
</dbReference>
<comment type="caution">
    <text evidence="2">The sequence shown here is derived from an EMBL/GenBank/DDBJ whole genome shotgun (WGS) entry which is preliminary data.</text>
</comment>
<dbReference type="Pfam" id="PF04296">
    <property type="entry name" value="YlxR"/>
    <property type="match status" value="1"/>
</dbReference>
<sequence>MKTRKTPMRKSVVSNEQFPKKDLLRIAFDKEGNVSIDPTGKAHGRGAYLALTNEEAALAKKKKVFDRTFQTSISDDFYDELIEYVNHRVARRDLGLE</sequence>
<dbReference type="InterPro" id="IPR035931">
    <property type="entry name" value="YlxR-like_sf"/>
</dbReference>